<organism evidence="2 3">
    <name type="scientific">Ascobolus immersus RN42</name>
    <dbReference type="NCBI Taxonomy" id="1160509"/>
    <lineage>
        <taxon>Eukaryota</taxon>
        <taxon>Fungi</taxon>
        <taxon>Dikarya</taxon>
        <taxon>Ascomycota</taxon>
        <taxon>Pezizomycotina</taxon>
        <taxon>Pezizomycetes</taxon>
        <taxon>Pezizales</taxon>
        <taxon>Ascobolaceae</taxon>
        <taxon>Ascobolus</taxon>
    </lineage>
</organism>
<evidence type="ECO:0000313" key="2">
    <source>
        <dbReference type="EMBL" id="RPA82087.1"/>
    </source>
</evidence>
<evidence type="ECO:0000256" key="1">
    <source>
        <dbReference type="SAM" id="MobiDB-lite"/>
    </source>
</evidence>
<accession>A0A3N4I9E0</accession>
<gene>
    <name evidence="2" type="ORF">BJ508DRAFT_305985</name>
</gene>
<feature type="compositionally biased region" description="Basic and acidic residues" evidence="1">
    <location>
        <begin position="139"/>
        <end position="157"/>
    </location>
</feature>
<dbReference type="EMBL" id="ML119674">
    <property type="protein sequence ID" value="RPA82087.1"/>
    <property type="molecule type" value="Genomic_DNA"/>
</dbReference>
<protein>
    <submittedName>
        <fullName evidence="2">Uncharacterized protein</fullName>
    </submittedName>
</protein>
<dbReference type="Proteomes" id="UP000275078">
    <property type="component" value="Unassembled WGS sequence"/>
</dbReference>
<keyword evidence="3" id="KW-1185">Reference proteome</keyword>
<reference evidence="2 3" key="1">
    <citation type="journal article" date="2018" name="Nat. Ecol. Evol.">
        <title>Pezizomycetes genomes reveal the molecular basis of ectomycorrhizal truffle lifestyle.</title>
        <authorList>
            <person name="Murat C."/>
            <person name="Payen T."/>
            <person name="Noel B."/>
            <person name="Kuo A."/>
            <person name="Morin E."/>
            <person name="Chen J."/>
            <person name="Kohler A."/>
            <person name="Krizsan K."/>
            <person name="Balestrini R."/>
            <person name="Da Silva C."/>
            <person name="Montanini B."/>
            <person name="Hainaut M."/>
            <person name="Levati E."/>
            <person name="Barry K.W."/>
            <person name="Belfiori B."/>
            <person name="Cichocki N."/>
            <person name="Clum A."/>
            <person name="Dockter R.B."/>
            <person name="Fauchery L."/>
            <person name="Guy J."/>
            <person name="Iotti M."/>
            <person name="Le Tacon F."/>
            <person name="Lindquist E.A."/>
            <person name="Lipzen A."/>
            <person name="Malagnac F."/>
            <person name="Mello A."/>
            <person name="Molinier V."/>
            <person name="Miyauchi S."/>
            <person name="Poulain J."/>
            <person name="Riccioni C."/>
            <person name="Rubini A."/>
            <person name="Sitrit Y."/>
            <person name="Splivallo R."/>
            <person name="Traeger S."/>
            <person name="Wang M."/>
            <person name="Zifcakova L."/>
            <person name="Wipf D."/>
            <person name="Zambonelli A."/>
            <person name="Paolocci F."/>
            <person name="Nowrousian M."/>
            <person name="Ottonello S."/>
            <person name="Baldrian P."/>
            <person name="Spatafora J.W."/>
            <person name="Henrissat B."/>
            <person name="Nagy L.G."/>
            <person name="Aury J.M."/>
            <person name="Wincker P."/>
            <person name="Grigoriev I.V."/>
            <person name="Bonfante P."/>
            <person name="Martin F.M."/>
        </authorList>
    </citation>
    <scope>NUCLEOTIDE SEQUENCE [LARGE SCALE GENOMIC DNA]</scope>
    <source>
        <strain evidence="2 3">RN42</strain>
    </source>
</reference>
<proteinExistence type="predicted"/>
<evidence type="ECO:0000313" key="3">
    <source>
        <dbReference type="Proteomes" id="UP000275078"/>
    </source>
</evidence>
<name>A0A3N4I9E0_ASCIM</name>
<feature type="region of interest" description="Disordered" evidence="1">
    <location>
        <begin position="132"/>
        <end position="162"/>
    </location>
</feature>
<dbReference type="AlphaFoldDB" id="A0A3N4I9E0"/>
<sequence length="190" mass="21652">MARSTYTIKATTHATGQLERLNKSLNDDKKVDWEVLRDLLDYAVQMLAPESREGVKLVTVGDLIHATRTKITTGDRTTVDAPHITAYINVGKHSKKVCHSFHLYVYASWNEKVQGYYPIPLSEAPHTISMSLSTIGTLTEKERKREKEEREREHEATSTKAMKNMESAGYVYRSNKPGKQPAGFWILEKR</sequence>